<dbReference type="InterPro" id="IPR021137">
    <property type="entry name" value="Ribosomal_bL35-like"/>
</dbReference>
<evidence type="ECO:0000313" key="6">
    <source>
        <dbReference type="Proteomes" id="UP000654370"/>
    </source>
</evidence>
<dbReference type="PANTHER" id="PTHR33343:SF1">
    <property type="entry name" value="LARGE RIBOSOMAL SUBUNIT PROTEIN BL35M"/>
    <property type="match status" value="1"/>
</dbReference>
<keyword evidence="6" id="KW-1185">Reference proteome</keyword>
<dbReference type="GO" id="GO:0015934">
    <property type="term" value="C:large ribosomal subunit"/>
    <property type="evidence" value="ECO:0007669"/>
    <property type="project" value="TreeGrafter"/>
</dbReference>
<evidence type="ECO:0000256" key="2">
    <source>
        <dbReference type="ARBA" id="ARBA00022980"/>
    </source>
</evidence>
<dbReference type="InterPro" id="IPR001706">
    <property type="entry name" value="Ribosomal_bL35"/>
</dbReference>
<evidence type="ECO:0000256" key="4">
    <source>
        <dbReference type="RuleBase" id="RU000568"/>
    </source>
</evidence>
<keyword evidence="3 4" id="KW-0687">Ribonucleoprotein</keyword>
<comment type="similarity">
    <text evidence="1 4">Belongs to the bacterial ribosomal protein bL35 family.</text>
</comment>
<organism evidence="5 6">
    <name type="scientific">Mortierella isabellina</name>
    <name type="common">Filamentous fungus</name>
    <name type="synonym">Umbelopsis isabellina</name>
    <dbReference type="NCBI Taxonomy" id="91625"/>
    <lineage>
        <taxon>Eukaryota</taxon>
        <taxon>Fungi</taxon>
        <taxon>Fungi incertae sedis</taxon>
        <taxon>Mucoromycota</taxon>
        <taxon>Mucoromycotina</taxon>
        <taxon>Umbelopsidomycetes</taxon>
        <taxon>Umbelopsidales</taxon>
        <taxon>Umbelopsidaceae</taxon>
        <taxon>Umbelopsis</taxon>
    </lineage>
</organism>
<dbReference type="GO" id="GO:0006412">
    <property type="term" value="P:translation"/>
    <property type="evidence" value="ECO:0007669"/>
    <property type="project" value="InterPro"/>
</dbReference>
<dbReference type="GO" id="GO:0003735">
    <property type="term" value="F:structural constituent of ribosome"/>
    <property type="evidence" value="ECO:0007669"/>
    <property type="project" value="InterPro"/>
</dbReference>
<protein>
    <recommendedName>
        <fullName evidence="4">50S ribosomal protein L35</fullName>
    </recommendedName>
</protein>
<dbReference type="InterPro" id="IPR037229">
    <property type="entry name" value="Ribosomal_bL35_sf"/>
</dbReference>
<dbReference type="Proteomes" id="UP000654370">
    <property type="component" value="Unassembled WGS sequence"/>
</dbReference>
<proteinExistence type="inferred from homology"/>
<dbReference type="EMBL" id="JAEPQZ010000001">
    <property type="protein sequence ID" value="KAG2186367.1"/>
    <property type="molecule type" value="Genomic_DNA"/>
</dbReference>
<dbReference type="SUPFAM" id="SSF143034">
    <property type="entry name" value="L35p-like"/>
    <property type="match status" value="1"/>
</dbReference>
<dbReference type="OrthoDB" id="162638at2759"/>
<evidence type="ECO:0000313" key="5">
    <source>
        <dbReference type="EMBL" id="KAG2186367.1"/>
    </source>
</evidence>
<evidence type="ECO:0000256" key="1">
    <source>
        <dbReference type="ARBA" id="ARBA00006598"/>
    </source>
</evidence>
<comment type="caution">
    <text evidence="5">The sequence shown here is derived from an EMBL/GenBank/DDBJ whole genome shotgun (WGS) entry which is preliminary data.</text>
</comment>
<evidence type="ECO:0000256" key="3">
    <source>
        <dbReference type="ARBA" id="ARBA00023274"/>
    </source>
</evidence>
<dbReference type="PANTHER" id="PTHR33343">
    <property type="entry name" value="54S RIBOSOMAL PROTEIN BL35M"/>
    <property type="match status" value="1"/>
</dbReference>
<dbReference type="NCBIfam" id="TIGR00001">
    <property type="entry name" value="rpmI_bact"/>
    <property type="match status" value="1"/>
</dbReference>
<name>A0A8H7ULP4_MORIS</name>
<dbReference type="AlphaFoldDB" id="A0A8H7ULP4"/>
<dbReference type="FunFam" id="4.10.410.60:FF:000001">
    <property type="entry name" value="50S ribosomal protein L35"/>
    <property type="match status" value="1"/>
</dbReference>
<dbReference type="PRINTS" id="PR00064">
    <property type="entry name" value="RIBOSOMALL35"/>
</dbReference>
<dbReference type="Pfam" id="PF01632">
    <property type="entry name" value="Ribosomal_L35p"/>
    <property type="match status" value="1"/>
</dbReference>
<accession>A0A8H7ULP4</accession>
<sequence>MFANILKAMTSPMSGMSRPAFAMLSPMTMQSRFMSNKLKSHSGAKKRFFPVANGKFKRWQVGKRHINVGFSPERTNRLMGSVMVTKKSDKRMLRKALPYNC</sequence>
<dbReference type="PROSITE" id="PS00936">
    <property type="entry name" value="RIBOSOMAL_L35"/>
    <property type="match status" value="1"/>
</dbReference>
<reference evidence="5" key="1">
    <citation type="submission" date="2020-12" db="EMBL/GenBank/DDBJ databases">
        <title>Metabolic potential, ecology and presence of endohyphal bacteria is reflected in genomic diversity of Mucoromycotina.</title>
        <authorList>
            <person name="Muszewska A."/>
            <person name="Okrasinska A."/>
            <person name="Steczkiewicz K."/>
            <person name="Drgas O."/>
            <person name="Orlowska M."/>
            <person name="Perlinska-Lenart U."/>
            <person name="Aleksandrzak-Piekarczyk T."/>
            <person name="Szatraj K."/>
            <person name="Zielenkiewicz U."/>
            <person name="Pilsyk S."/>
            <person name="Malc E."/>
            <person name="Mieczkowski P."/>
            <person name="Kruszewska J.S."/>
            <person name="Biernat P."/>
            <person name="Pawlowska J."/>
        </authorList>
    </citation>
    <scope>NUCLEOTIDE SEQUENCE</scope>
    <source>
        <strain evidence="5">WA0000067209</strain>
    </source>
</reference>
<gene>
    <name evidence="5" type="ORF">INT43_002805</name>
</gene>
<dbReference type="InterPro" id="IPR018265">
    <property type="entry name" value="Ribosomal_bL35_CS"/>
</dbReference>
<keyword evidence="2 4" id="KW-0689">Ribosomal protein</keyword>
<dbReference type="Gene3D" id="4.10.410.60">
    <property type="match status" value="1"/>
</dbReference>